<gene>
    <name evidence="1" type="ORF">N7G274_002479</name>
</gene>
<comment type="caution">
    <text evidence="1">The sequence shown here is derived from an EMBL/GenBank/DDBJ whole genome shotgun (WGS) entry which is preliminary data.</text>
</comment>
<name>A0ABR4AG25_9LECA</name>
<sequence>MVAAGFLEDIAHAFLKALGTLDLDKIFRLHPLDCEQPIYPKSMADPRMDKGKVSKTPFSTLDTYLCSKFHGF</sequence>
<proteinExistence type="predicted"/>
<protein>
    <submittedName>
        <fullName evidence="1">Uncharacterized protein</fullName>
    </submittedName>
</protein>
<reference evidence="1 2" key="1">
    <citation type="submission" date="2024-09" db="EMBL/GenBank/DDBJ databases">
        <title>Rethinking Asexuality: The Enigmatic Case of Functional Sexual Genes in Lepraria (Stereocaulaceae).</title>
        <authorList>
            <person name="Doellman M."/>
            <person name="Sun Y."/>
            <person name="Barcenas-Pena A."/>
            <person name="Lumbsch H.T."/>
            <person name="Grewe F."/>
        </authorList>
    </citation>
    <scope>NUCLEOTIDE SEQUENCE [LARGE SCALE GENOMIC DNA]</scope>
    <source>
        <strain evidence="1 2">Mercado 3170</strain>
    </source>
</reference>
<evidence type="ECO:0000313" key="1">
    <source>
        <dbReference type="EMBL" id="KAL2044705.1"/>
    </source>
</evidence>
<keyword evidence="2" id="KW-1185">Reference proteome</keyword>
<evidence type="ECO:0000313" key="2">
    <source>
        <dbReference type="Proteomes" id="UP001590950"/>
    </source>
</evidence>
<dbReference type="EMBL" id="JBEFKJ010000008">
    <property type="protein sequence ID" value="KAL2044705.1"/>
    <property type="molecule type" value="Genomic_DNA"/>
</dbReference>
<dbReference type="Proteomes" id="UP001590950">
    <property type="component" value="Unassembled WGS sequence"/>
</dbReference>
<accession>A0ABR4AG25</accession>
<organism evidence="1 2">
    <name type="scientific">Stereocaulon virgatum</name>
    <dbReference type="NCBI Taxonomy" id="373712"/>
    <lineage>
        <taxon>Eukaryota</taxon>
        <taxon>Fungi</taxon>
        <taxon>Dikarya</taxon>
        <taxon>Ascomycota</taxon>
        <taxon>Pezizomycotina</taxon>
        <taxon>Lecanoromycetes</taxon>
        <taxon>OSLEUM clade</taxon>
        <taxon>Lecanoromycetidae</taxon>
        <taxon>Lecanorales</taxon>
        <taxon>Lecanorineae</taxon>
        <taxon>Stereocaulaceae</taxon>
        <taxon>Stereocaulon</taxon>
    </lineage>
</organism>